<protein>
    <recommendedName>
        <fullName evidence="3">Ribbon-helix-helix protein CopG domain-containing protein</fullName>
    </recommendedName>
</protein>
<evidence type="ECO:0008006" key="3">
    <source>
        <dbReference type="Google" id="ProtNLM"/>
    </source>
</evidence>
<dbReference type="OrthoDB" id="8482160at2"/>
<proteinExistence type="predicted"/>
<dbReference type="RefSeq" id="WP_106771631.1">
    <property type="nucleotide sequence ID" value="NZ_PXYK01000006.1"/>
</dbReference>
<dbReference type="AlphaFoldDB" id="A0A2P7SJ54"/>
<keyword evidence="2" id="KW-1185">Reference proteome</keyword>
<comment type="caution">
    <text evidence="1">The sequence shown here is derived from an EMBL/GenBank/DDBJ whole genome shotgun (WGS) entry which is preliminary data.</text>
</comment>
<evidence type="ECO:0000313" key="2">
    <source>
        <dbReference type="Proteomes" id="UP000241229"/>
    </source>
</evidence>
<dbReference type="Proteomes" id="UP000241229">
    <property type="component" value="Unassembled WGS sequence"/>
</dbReference>
<evidence type="ECO:0000313" key="1">
    <source>
        <dbReference type="EMBL" id="PSJ62529.1"/>
    </source>
</evidence>
<sequence>MDVGRETATARVVTLMTPGEKSNLEAKARKAGLSVGEIVRRSVEAYDPEEMRQLEELAVLAREFRASAERASRAVDRTNASIEKTLEELAERRRT</sequence>
<accession>A0A2P7SJ54</accession>
<organism evidence="1 2">
    <name type="scientific">Kumtagia ephedrae</name>
    <dbReference type="NCBI Taxonomy" id="2116701"/>
    <lineage>
        <taxon>Bacteria</taxon>
        <taxon>Pseudomonadati</taxon>
        <taxon>Pseudomonadota</taxon>
        <taxon>Alphaproteobacteria</taxon>
        <taxon>Hyphomicrobiales</taxon>
        <taxon>Phyllobacteriaceae</taxon>
        <taxon>Kumtagia</taxon>
    </lineage>
</organism>
<gene>
    <name evidence="1" type="ORF">C7I84_07935</name>
</gene>
<dbReference type="EMBL" id="PXYK01000006">
    <property type="protein sequence ID" value="PSJ62529.1"/>
    <property type="molecule type" value="Genomic_DNA"/>
</dbReference>
<reference evidence="1 2" key="1">
    <citation type="submission" date="2018-03" db="EMBL/GenBank/DDBJ databases">
        <title>The draft genome of Mesorhizobium sp. 6GN-30.</title>
        <authorList>
            <person name="Liu L."/>
            <person name="Li L."/>
            <person name="Wang T."/>
            <person name="Zhang X."/>
            <person name="Liang L."/>
        </authorList>
    </citation>
    <scope>NUCLEOTIDE SEQUENCE [LARGE SCALE GENOMIC DNA]</scope>
    <source>
        <strain evidence="1 2">6GN30</strain>
    </source>
</reference>
<name>A0A2P7SJ54_9HYPH</name>